<evidence type="ECO:0000313" key="3">
    <source>
        <dbReference type="Proteomes" id="UP000669133"/>
    </source>
</evidence>
<dbReference type="AlphaFoldDB" id="A0A8H7ZK03"/>
<feature type="compositionally biased region" description="Basic and acidic residues" evidence="1">
    <location>
        <begin position="340"/>
        <end position="350"/>
    </location>
</feature>
<feature type="region of interest" description="Disordered" evidence="1">
    <location>
        <begin position="1"/>
        <end position="129"/>
    </location>
</feature>
<dbReference type="GO" id="GO:0033328">
    <property type="term" value="F:peroxisome membrane targeting sequence binding"/>
    <property type="evidence" value="ECO:0007669"/>
    <property type="project" value="TreeGrafter"/>
</dbReference>
<dbReference type="InterPro" id="IPR006708">
    <property type="entry name" value="Pex19"/>
</dbReference>
<dbReference type="GeneID" id="93650857"/>
<comment type="caution">
    <text evidence="2">The sequence shown here is derived from an EMBL/GenBank/DDBJ whole genome shotgun (WGS) entry which is preliminary data.</text>
</comment>
<protein>
    <submittedName>
        <fullName evidence="2">PEX19</fullName>
    </submittedName>
</protein>
<sequence>MSEETKNQTDLASTTVQNTSNSASGATTDATNTSTAATSTEGKSKVNNDDSAATTTKPQEGSEEKAKASASADGDDVDDLDDLLDDFADDVLNKPPGSTLDNQSQTGSATKGKGGASATDPVDEDFQSSVAELIKDMKIEDPETQKQFETLVQQFETNHRAEAESGTQQTANFDFVMKETMERLRKSGEDIDSKIKNDSSGTNPEDILTQLLAGMNESGLGGGDMDMSKLLMDMLEQLSSKEVLYEPIKDLNTKFPQYLKDNKEKLDQEQYTNYTKQYEITNDILKVFDSDSYNDSNKAQRDQINAMLESLQELGQPPTELVGDTGDFLPGFGSGAGGKDGLDFDGKDLPADLEKNLQEGCQQQ</sequence>
<dbReference type="EMBL" id="JAEOAQ010000002">
    <property type="protein sequence ID" value="KAG5420347.1"/>
    <property type="molecule type" value="Genomic_DNA"/>
</dbReference>
<feature type="compositionally biased region" description="Polar residues" evidence="1">
    <location>
        <begin position="49"/>
        <end position="59"/>
    </location>
</feature>
<dbReference type="Gene3D" id="1.20.120.900">
    <property type="entry name" value="Pex19, mPTS binding domain"/>
    <property type="match status" value="1"/>
</dbReference>
<evidence type="ECO:0000256" key="1">
    <source>
        <dbReference type="SAM" id="MobiDB-lite"/>
    </source>
</evidence>
<dbReference type="GO" id="GO:0045046">
    <property type="term" value="P:protein import into peroxisome membrane"/>
    <property type="evidence" value="ECO:0007669"/>
    <property type="project" value="TreeGrafter"/>
</dbReference>
<dbReference type="GO" id="GO:0005778">
    <property type="term" value="C:peroxisomal membrane"/>
    <property type="evidence" value="ECO:0007669"/>
    <property type="project" value="TreeGrafter"/>
</dbReference>
<dbReference type="InterPro" id="IPR038322">
    <property type="entry name" value="Pex19_C_sf"/>
</dbReference>
<accession>A0A8H7ZK03</accession>
<dbReference type="Pfam" id="PF04614">
    <property type="entry name" value="Pex19"/>
    <property type="match status" value="1"/>
</dbReference>
<proteinExistence type="predicted"/>
<feature type="compositionally biased region" description="Low complexity" evidence="1">
    <location>
        <begin position="18"/>
        <end position="40"/>
    </location>
</feature>
<dbReference type="PANTHER" id="PTHR12774">
    <property type="entry name" value="PEROXISOMAL BIOGENESIS FACTOR 19"/>
    <property type="match status" value="1"/>
</dbReference>
<evidence type="ECO:0000313" key="2">
    <source>
        <dbReference type="EMBL" id="KAG5420347.1"/>
    </source>
</evidence>
<dbReference type="OrthoDB" id="21292at2759"/>
<feature type="compositionally biased region" description="Low complexity" evidence="1">
    <location>
        <begin position="106"/>
        <end position="119"/>
    </location>
</feature>
<dbReference type="RefSeq" id="XP_067549463.1">
    <property type="nucleotide sequence ID" value="XM_067691060.1"/>
</dbReference>
<gene>
    <name evidence="2" type="ORF">I9W82_002228</name>
</gene>
<feature type="region of interest" description="Disordered" evidence="1">
    <location>
        <begin position="317"/>
        <end position="350"/>
    </location>
</feature>
<reference evidence="2 3" key="1">
    <citation type="submission" date="2020-12" db="EMBL/GenBank/DDBJ databases">
        <title>Effect of drift, selection, and recombination on the evolution of hybrid genomes in Candida yeast pathogens.</title>
        <authorList>
            <person name="Mixao V."/>
            <person name="Ksiezopolska E."/>
            <person name="Saus E."/>
            <person name="Boekhout T."/>
            <person name="Gacser A."/>
            <person name="Gabaldon T."/>
        </authorList>
    </citation>
    <scope>NUCLEOTIDE SEQUENCE [LARGE SCALE GENOMIC DNA]</scope>
    <source>
        <strain evidence="2 3">BP57</strain>
    </source>
</reference>
<name>A0A8H7ZK03_9ASCO</name>
<feature type="compositionally biased region" description="Polar residues" evidence="1">
    <location>
        <begin position="8"/>
        <end position="17"/>
    </location>
</feature>
<dbReference type="Proteomes" id="UP000669133">
    <property type="component" value="Unassembled WGS sequence"/>
</dbReference>
<feature type="compositionally biased region" description="Acidic residues" evidence="1">
    <location>
        <begin position="73"/>
        <end position="89"/>
    </location>
</feature>
<keyword evidence="3" id="KW-1185">Reference proteome</keyword>
<dbReference type="PANTHER" id="PTHR12774:SF2">
    <property type="entry name" value="PEROXISOMAL BIOGENESIS FACTOR 19"/>
    <property type="match status" value="1"/>
</dbReference>
<organism evidence="2 3">
    <name type="scientific">Candida metapsilosis</name>
    <dbReference type="NCBI Taxonomy" id="273372"/>
    <lineage>
        <taxon>Eukaryota</taxon>
        <taxon>Fungi</taxon>
        <taxon>Dikarya</taxon>
        <taxon>Ascomycota</taxon>
        <taxon>Saccharomycotina</taxon>
        <taxon>Pichiomycetes</taxon>
        <taxon>Debaryomycetaceae</taxon>
        <taxon>Candida/Lodderomyces clade</taxon>
        <taxon>Candida</taxon>
    </lineage>
</organism>